<evidence type="ECO:0000256" key="3">
    <source>
        <dbReference type="PIRSR" id="PIRSR037375-1"/>
    </source>
</evidence>
<dbReference type="InterPro" id="IPR008265">
    <property type="entry name" value="Lipase_GDSL_AS"/>
</dbReference>
<dbReference type="InterPro" id="IPR001087">
    <property type="entry name" value="GDSL"/>
</dbReference>
<dbReference type="GO" id="GO:0019867">
    <property type="term" value="C:outer membrane"/>
    <property type="evidence" value="ECO:0007669"/>
    <property type="project" value="InterPro"/>
</dbReference>
<gene>
    <name evidence="6" type="ORF">IV01_20040</name>
</gene>
<dbReference type="Pfam" id="PF03797">
    <property type="entry name" value="Autotransporter"/>
    <property type="match status" value="1"/>
</dbReference>
<dbReference type="InterPro" id="IPR048099">
    <property type="entry name" value="Esterase_EstP/EstA"/>
</dbReference>
<dbReference type="InterPro" id="IPR036514">
    <property type="entry name" value="SGNH_hydro_sf"/>
</dbReference>
<dbReference type="Pfam" id="PF00657">
    <property type="entry name" value="Lipase_GDSL"/>
    <property type="match status" value="1"/>
</dbReference>
<proteinExistence type="inferred from homology"/>
<dbReference type="Gene3D" id="2.40.128.130">
    <property type="entry name" value="Autotransporter beta-domain"/>
    <property type="match status" value="1"/>
</dbReference>
<dbReference type="PATRIC" id="fig|317.175.peg.4177"/>
<keyword evidence="2 4" id="KW-0732">Signal</keyword>
<keyword evidence="7" id="KW-1185">Reference proteome</keyword>
<dbReference type="SMART" id="SM00869">
    <property type="entry name" value="Autotransporter"/>
    <property type="match status" value="1"/>
</dbReference>
<feature type="active site" description="Nucleophile" evidence="3">
    <location>
        <position position="38"/>
    </location>
</feature>
<dbReference type="RefSeq" id="WP_032630516.1">
    <property type="nucleotide sequence ID" value="NZ_JPQU01000058.1"/>
</dbReference>
<feature type="active site" evidence="3">
    <location>
        <position position="310"/>
    </location>
</feature>
<dbReference type="PROSITE" id="PS01098">
    <property type="entry name" value="LIPASE_GDSL_SER"/>
    <property type="match status" value="1"/>
</dbReference>
<dbReference type="InterPro" id="IPR005546">
    <property type="entry name" value="Autotransporte_beta"/>
</dbReference>
<evidence type="ECO:0000313" key="6">
    <source>
        <dbReference type="EMBL" id="KFE53404.1"/>
    </source>
</evidence>
<feature type="signal peptide" evidence="4">
    <location>
        <begin position="1"/>
        <end position="24"/>
    </location>
</feature>
<accession>A0A085VD91</accession>
<dbReference type="EMBL" id="JPQU01000058">
    <property type="protein sequence ID" value="KFE53404.1"/>
    <property type="molecule type" value="Genomic_DNA"/>
</dbReference>
<protein>
    <submittedName>
        <fullName evidence="6">Esterase</fullName>
    </submittedName>
</protein>
<dbReference type="NCBIfam" id="TIGR01414">
    <property type="entry name" value="autotrans_barl"/>
    <property type="match status" value="1"/>
</dbReference>
<dbReference type="InterPro" id="IPR036709">
    <property type="entry name" value="Autotransporte_beta_dom_sf"/>
</dbReference>
<dbReference type="Gene3D" id="3.40.50.1110">
    <property type="entry name" value="SGNH hydrolase"/>
    <property type="match status" value="1"/>
</dbReference>
<dbReference type="OrthoDB" id="5292073at2"/>
<dbReference type="GO" id="GO:0016298">
    <property type="term" value="F:lipase activity"/>
    <property type="evidence" value="ECO:0007669"/>
    <property type="project" value="InterPro"/>
</dbReference>
<dbReference type="InterPro" id="IPR050592">
    <property type="entry name" value="GDSL_lipolytic_enzyme"/>
</dbReference>
<feature type="chain" id="PRO_5001798762" evidence="4">
    <location>
        <begin position="25"/>
        <end position="642"/>
    </location>
</feature>
<evidence type="ECO:0000313" key="7">
    <source>
        <dbReference type="Proteomes" id="UP000028631"/>
    </source>
</evidence>
<comment type="similarity">
    <text evidence="1">Belongs to the 'GDSL' lipolytic enzyme family.</text>
</comment>
<evidence type="ECO:0000256" key="1">
    <source>
        <dbReference type="ARBA" id="ARBA00008668"/>
    </source>
</evidence>
<dbReference type="CDD" id="cd01847">
    <property type="entry name" value="Triacylglycerol_lipase_like"/>
    <property type="match status" value="1"/>
</dbReference>
<dbReference type="AlphaFoldDB" id="A0A085VD91"/>
<reference evidence="6 7" key="1">
    <citation type="submission" date="2014-07" db="EMBL/GenBank/DDBJ databases">
        <title>Draft Genome Sequences of Environmental Pseudomonas syringae strains.</title>
        <authorList>
            <person name="Baltrus D.A."/>
            <person name="Berge O."/>
            <person name="Morris C."/>
        </authorList>
    </citation>
    <scope>NUCLEOTIDE SEQUENCE [LARGE SCALE GENOMIC DNA]</scope>
    <source>
        <strain evidence="6 7">GAW0119</strain>
    </source>
</reference>
<sequence length="642" mass="69182">MLQNKPFAVLTACLLASTCQIALAAPSPYSTMIVFGDSLADAGQFPDAGGPAGATLRFTNRTGPTFQDGSGEFFSLNSSTLLGMKLNIAPGDLGASTSPVNAALGLADGNNWAVGGDRTDQIYEAITSQSNIINPDDGTVFRTRPGYLVANNFRADPNALYYLTGGGNDFLQGRVLSLSQSRDAADRLADSAQVLQQAGAKYIMVWLLPDIGQTPAVSGTILAPFTSILSGAFNTQLVSRLAQIDAEIIPLNVPRFVSETLDNPARFGLAADQNLVGTCFSGNSCEENSTYGISSATPDPSKLLFNDGVHPTEAGQRLIADYAYSLLAAPWEVSLMPEMANGTLRTQQDELRSQWLADWGNWQRVGEWRAIVAAGGQKMDFDAQDNSANADGHGYNLTVGGSYRFAEKWRAGMVAGAYRQNLDAGERDSDYKLNNYLATAFVQYQANHLWADLAASGGHLDYENAERKFALGIAEGSEKGDTDGEIWGASARLGFDLAGASSSWHLSPFISADYAHVNVNGYSEKGNRSTALTFDDQKRKSRRLGGGLQGKFLITPSTQLFAEVAHEREFESDPQDVTIALNSLPLNDFTLEGYTPQRDLNRATLGISQKLTQDLSLRASYNWRKNDDVKQQGVNLAVSLDF</sequence>
<organism evidence="6 7">
    <name type="scientific">Pseudomonas syringae</name>
    <dbReference type="NCBI Taxonomy" id="317"/>
    <lineage>
        <taxon>Bacteria</taxon>
        <taxon>Pseudomonadati</taxon>
        <taxon>Pseudomonadota</taxon>
        <taxon>Gammaproteobacteria</taxon>
        <taxon>Pseudomonadales</taxon>
        <taxon>Pseudomonadaceae</taxon>
        <taxon>Pseudomonas</taxon>
    </lineage>
</organism>
<dbReference type="PANTHER" id="PTHR45642:SF139">
    <property type="entry name" value="SGNH HYDROLASE-TYPE ESTERASE DOMAIN-CONTAINING PROTEIN"/>
    <property type="match status" value="1"/>
</dbReference>
<dbReference type="Proteomes" id="UP000028631">
    <property type="component" value="Unassembled WGS sequence"/>
</dbReference>
<evidence type="ECO:0000256" key="2">
    <source>
        <dbReference type="ARBA" id="ARBA00022729"/>
    </source>
</evidence>
<dbReference type="PIRSF" id="PIRSF037375">
    <property type="entry name" value="Autotrns_EstA"/>
    <property type="match status" value="1"/>
</dbReference>
<comment type="caution">
    <text evidence="6">The sequence shown here is derived from an EMBL/GenBank/DDBJ whole genome shotgun (WGS) entry which is preliminary data.</text>
</comment>
<dbReference type="GO" id="GO:0006629">
    <property type="term" value="P:lipid metabolic process"/>
    <property type="evidence" value="ECO:0007669"/>
    <property type="project" value="InterPro"/>
</dbReference>
<dbReference type="PANTHER" id="PTHR45642">
    <property type="entry name" value="GDSL ESTERASE/LIPASE EXL3"/>
    <property type="match status" value="1"/>
</dbReference>
<dbReference type="InterPro" id="IPR006315">
    <property type="entry name" value="OM_autotransptr_brl_dom"/>
</dbReference>
<dbReference type="SUPFAM" id="SSF103515">
    <property type="entry name" value="Autotransporter"/>
    <property type="match status" value="1"/>
</dbReference>
<evidence type="ECO:0000259" key="5">
    <source>
        <dbReference type="PROSITE" id="PS51208"/>
    </source>
</evidence>
<dbReference type="PROSITE" id="PS51208">
    <property type="entry name" value="AUTOTRANSPORTER"/>
    <property type="match status" value="1"/>
</dbReference>
<dbReference type="InterPro" id="IPR017186">
    <property type="entry name" value="Lipase_autotranspt_EstA"/>
</dbReference>
<feature type="active site" evidence="3">
    <location>
        <position position="307"/>
    </location>
</feature>
<evidence type="ECO:0000256" key="4">
    <source>
        <dbReference type="SAM" id="SignalP"/>
    </source>
</evidence>
<dbReference type="NCBIfam" id="NF041609">
    <property type="entry name" value="esterase_EstP"/>
    <property type="match status" value="1"/>
</dbReference>
<feature type="domain" description="Autotransporter" evidence="5">
    <location>
        <begin position="360"/>
        <end position="642"/>
    </location>
</feature>
<name>A0A085VD91_PSESX</name>
<dbReference type="SUPFAM" id="SSF52266">
    <property type="entry name" value="SGNH hydrolase"/>
    <property type="match status" value="1"/>
</dbReference>